<proteinExistence type="predicted"/>
<evidence type="ECO:0000256" key="2">
    <source>
        <dbReference type="SAM" id="Phobius"/>
    </source>
</evidence>
<dbReference type="InParanoid" id="Q231R3"/>
<dbReference type="Proteomes" id="UP000009168">
    <property type="component" value="Unassembled WGS sequence"/>
</dbReference>
<reference evidence="4" key="1">
    <citation type="journal article" date="2006" name="PLoS Biol.">
        <title>Macronuclear genome sequence of the ciliate Tetrahymena thermophila, a model eukaryote.</title>
        <authorList>
            <person name="Eisen J.A."/>
            <person name="Coyne R.S."/>
            <person name="Wu M."/>
            <person name="Wu D."/>
            <person name="Thiagarajan M."/>
            <person name="Wortman J.R."/>
            <person name="Badger J.H."/>
            <person name="Ren Q."/>
            <person name="Amedeo P."/>
            <person name="Jones K.M."/>
            <person name="Tallon L.J."/>
            <person name="Delcher A.L."/>
            <person name="Salzberg S.L."/>
            <person name="Silva J.C."/>
            <person name="Haas B.J."/>
            <person name="Majoros W.H."/>
            <person name="Farzad M."/>
            <person name="Carlton J.M."/>
            <person name="Smith R.K. Jr."/>
            <person name="Garg J."/>
            <person name="Pearlman R.E."/>
            <person name="Karrer K.M."/>
            <person name="Sun L."/>
            <person name="Manning G."/>
            <person name="Elde N.C."/>
            <person name="Turkewitz A.P."/>
            <person name="Asai D.J."/>
            <person name="Wilkes D.E."/>
            <person name="Wang Y."/>
            <person name="Cai H."/>
            <person name="Collins K."/>
            <person name="Stewart B.A."/>
            <person name="Lee S.R."/>
            <person name="Wilamowska K."/>
            <person name="Weinberg Z."/>
            <person name="Ruzzo W.L."/>
            <person name="Wloga D."/>
            <person name="Gaertig J."/>
            <person name="Frankel J."/>
            <person name="Tsao C.-C."/>
            <person name="Gorovsky M.A."/>
            <person name="Keeling P.J."/>
            <person name="Waller R.F."/>
            <person name="Patron N.J."/>
            <person name="Cherry J.M."/>
            <person name="Stover N.A."/>
            <person name="Krieger C.J."/>
            <person name="del Toro C."/>
            <person name="Ryder H.F."/>
            <person name="Williamson S.C."/>
            <person name="Barbeau R.A."/>
            <person name="Hamilton E.P."/>
            <person name="Orias E."/>
        </authorList>
    </citation>
    <scope>NUCLEOTIDE SEQUENCE [LARGE SCALE GENOMIC DNA]</scope>
    <source>
        <strain evidence="4">SB210</strain>
    </source>
</reference>
<name>Q231R3_TETTS</name>
<keyword evidence="2 3" id="KW-0812">Transmembrane</keyword>
<dbReference type="SUPFAM" id="SSF53474">
    <property type="entry name" value="alpha/beta-Hydrolases"/>
    <property type="match status" value="1"/>
</dbReference>
<feature type="compositionally biased region" description="Basic and acidic residues" evidence="1">
    <location>
        <begin position="124"/>
        <end position="138"/>
    </location>
</feature>
<feature type="region of interest" description="Disordered" evidence="1">
    <location>
        <begin position="69"/>
        <end position="98"/>
    </location>
</feature>
<feature type="transmembrane region" description="Helical" evidence="2">
    <location>
        <begin position="528"/>
        <end position="545"/>
    </location>
</feature>
<feature type="compositionally biased region" description="Low complexity" evidence="1">
    <location>
        <begin position="69"/>
        <end position="80"/>
    </location>
</feature>
<evidence type="ECO:0000313" key="4">
    <source>
        <dbReference type="Proteomes" id="UP000009168"/>
    </source>
</evidence>
<dbReference type="GeneID" id="7842013"/>
<keyword evidence="2" id="KW-0472">Membrane</keyword>
<gene>
    <name evidence="3" type="ORF">TTHERM_00784260</name>
</gene>
<organism evidence="3 4">
    <name type="scientific">Tetrahymena thermophila (strain SB210)</name>
    <dbReference type="NCBI Taxonomy" id="312017"/>
    <lineage>
        <taxon>Eukaryota</taxon>
        <taxon>Sar</taxon>
        <taxon>Alveolata</taxon>
        <taxon>Ciliophora</taxon>
        <taxon>Intramacronucleata</taxon>
        <taxon>Oligohymenophorea</taxon>
        <taxon>Hymenostomatida</taxon>
        <taxon>Tetrahymenina</taxon>
        <taxon>Tetrahymenidae</taxon>
        <taxon>Tetrahymena</taxon>
    </lineage>
</organism>
<keyword evidence="4" id="KW-1185">Reference proteome</keyword>
<dbReference type="AlphaFoldDB" id="Q231R3"/>
<sequence>MSNNFIQKITEEEEEYLENLGIYKKFPYLKEENQKFNQFAESFIKDYNTDSRSGDNQIEYSSQNLKNDLDLQNNQSNSSNEIEQTKSPKSNTQSKMLNSSHKNFDSRLENVIYQSPQQFQDSTNDNKNESDHLKIRSSHKLETFQDSPYNEEIKKTSKMSTDSQTSEEKIKKNFFIKLVDNILTRIKNLVFQDYDSQFYGLDNQKINLDEIKKQSDGRITYKNKQDLKTITFLTSGYLTQDIKVSINFLSLANTNKIDCQDNLFIFFRWSDSSLLDIAKLFDKCQKKPSIYKYYFYSLINNFLMKHFSDITITAIYWLAIAFEKYLELYPPLLNGFIKGIKCKLDKMIQNFKQAYQEAKNSGAVLAKCINKLNLMGNLNIDFIGHSLGTVVIAYALRDLSIPARYLMLFGGAATTQEIEVYQHNFQKCYNFYSDHDKVIQAFLKYAKLIDDQDFIGVKSFGQIKDKFFNLNTKIDHMVYILEFDKYYNTAMAEFNKSSNSIDLIEKPNIMKIGFGGLLLYLLKNNSQSNQVSVIYMFILYIYYLFK</sequence>
<feature type="compositionally biased region" description="Polar residues" evidence="1">
    <location>
        <begin position="81"/>
        <end position="98"/>
    </location>
</feature>
<dbReference type="HOGENOM" id="CLU_034049_0_0_1"/>
<feature type="region of interest" description="Disordered" evidence="1">
    <location>
        <begin position="116"/>
        <end position="138"/>
    </location>
</feature>
<keyword evidence="2" id="KW-1133">Transmembrane helix</keyword>
<dbReference type="RefSeq" id="XP_001011484.2">
    <property type="nucleotide sequence ID" value="XM_001011484.2"/>
</dbReference>
<accession>Q231R3</accession>
<evidence type="ECO:0000256" key="1">
    <source>
        <dbReference type="SAM" id="MobiDB-lite"/>
    </source>
</evidence>
<dbReference type="EMBL" id="GG662770">
    <property type="protein sequence ID" value="EAR91239.2"/>
    <property type="molecule type" value="Genomic_DNA"/>
</dbReference>
<dbReference type="KEGG" id="tet:TTHERM_00784260"/>
<protein>
    <submittedName>
        <fullName evidence="3">Transmembrane protein, putative</fullName>
    </submittedName>
</protein>
<dbReference type="InterPro" id="IPR029058">
    <property type="entry name" value="AB_hydrolase_fold"/>
</dbReference>
<evidence type="ECO:0000313" key="3">
    <source>
        <dbReference type="EMBL" id="EAR91239.2"/>
    </source>
</evidence>